<evidence type="ECO:0000259" key="2">
    <source>
        <dbReference type="Pfam" id="PF00144"/>
    </source>
</evidence>
<dbReference type="InterPro" id="IPR050491">
    <property type="entry name" value="AmpC-like"/>
</dbReference>
<keyword evidence="4" id="KW-1185">Reference proteome</keyword>
<organism evidence="3 4">
    <name type="scientific">Haliscomenobacter hydrossis (strain ATCC 27775 / DSM 1100 / LMG 10767 / O)</name>
    <dbReference type="NCBI Taxonomy" id="760192"/>
    <lineage>
        <taxon>Bacteria</taxon>
        <taxon>Pseudomonadati</taxon>
        <taxon>Bacteroidota</taxon>
        <taxon>Saprospiria</taxon>
        <taxon>Saprospirales</taxon>
        <taxon>Haliscomenobacteraceae</taxon>
        <taxon>Haliscomenobacter</taxon>
    </lineage>
</organism>
<feature type="domain" description="Beta-lactamase-related" evidence="2">
    <location>
        <begin position="29"/>
        <end position="338"/>
    </location>
</feature>
<dbReference type="OrthoDB" id="1522765at2"/>
<evidence type="ECO:0000313" key="3">
    <source>
        <dbReference type="EMBL" id="AEE51527.1"/>
    </source>
</evidence>
<dbReference type="KEGG" id="hhy:Halhy_3675"/>
<evidence type="ECO:0000256" key="1">
    <source>
        <dbReference type="SAM" id="SignalP"/>
    </source>
</evidence>
<protein>
    <submittedName>
        <fullName evidence="3">Beta-lactamase</fullName>
    </submittedName>
</protein>
<dbReference type="HOGENOM" id="CLU_020027_0_4_10"/>
<feature type="signal peptide" evidence="1">
    <location>
        <begin position="1"/>
        <end position="20"/>
    </location>
</feature>
<gene>
    <name evidence="3" type="ordered locus">Halhy_3675</name>
</gene>
<dbReference type="STRING" id="760192.Halhy_3675"/>
<name>F4KZV7_HALH1</name>
<proteinExistence type="predicted"/>
<reference evidence="3 4" key="1">
    <citation type="journal article" date="2011" name="Stand. Genomic Sci.">
        <title>Complete genome sequence of Haliscomenobacter hydrossis type strain (O).</title>
        <authorList>
            <consortium name="US DOE Joint Genome Institute (JGI-PGF)"/>
            <person name="Daligault H."/>
            <person name="Lapidus A."/>
            <person name="Zeytun A."/>
            <person name="Nolan M."/>
            <person name="Lucas S."/>
            <person name="Del Rio T.G."/>
            <person name="Tice H."/>
            <person name="Cheng J.F."/>
            <person name="Tapia R."/>
            <person name="Han C."/>
            <person name="Goodwin L."/>
            <person name="Pitluck S."/>
            <person name="Liolios K."/>
            <person name="Pagani I."/>
            <person name="Ivanova N."/>
            <person name="Huntemann M."/>
            <person name="Mavromatis K."/>
            <person name="Mikhailova N."/>
            <person name="Pati A."/>
            <person name="Chen A."/>
            <person name="Palaniappan K."/>
            <person name="Land M."/>
            <person name="Hauser L."/>
            <person name="Brambilla E.M."/>
            <person name="Rohde M."/>
            <person name="Verbarg S."/>
            <person name="Goker M."/>
            <person name="Bristow J."/>
            <person name="Eisen J.A."/>
            <person name="Markowitz V."/>
            <person name="Hugenholtz P."/>
            <person name="Kyrpides N.C."/>
            <person name="Klenk H.P."/>
            <person name="Woyke T."/>
        </authorList>
    </citation>
    <scope>NUCLEOTIDE SEQUENCE [LARGE SCALE GENOMIC DNA]</scope>
    <source>
        <strain evidence="4">ATCC 27775 / DSM 1100 / LMG 10767 / O</strain>
    </source>
</reference>
<keyword evidence="1" id="KW-0732">Signal</keyword>
<feature type="chain" id="PRO_5003317354" evidence="1">
    <location>
        <begin position="21"/>
        <end position="550"/>
    </location>
</feature>
<dbReference type="PANTHER" id="PTHR46825:SF9">
    <property type="entry name" value="BETA-LACTAMASE-RELATED DOMAIN-CONTAINING PROTEIN"/>
    <property type="match status" value="1"/>
</dbReference>
<dbReference type="EMBL" id="CP002691">
    <property type="protein sequence ID" value="AEE51527.1"/>
    <property type="molecule type" value="Genomic_DNA"/>
</dbReference>
<evidence type="ECO:0000313" key="4">
    <source>
        <dbReference type="Proteomes" id="UP000008461"/>
    </source>
</evidence>
<dbReference type="AlphaFoldDB" id="F4KZV7"/>
<dbReference type="SUPFAM" id="SSF56601">
    <property type="entry name" value="beta-lactamase/transpeptidase-like"/>
    <property type="match status" value="1"/>
</dbReference>
<reference key="2">
    <citation type="submission" date="2011-04" db="EMBL/GenBank/DDBJ databases">
        <title>Complete sequence of chromosome of Haliscomenobacter hydrossis DSM 1100.</title>
        <authorList>
            <consortium name="US DOE Joint Genome Institute (JGI-PGF)"/>
            <person name="Lucas S."/>
            <person name="Han J."/>
            <person name="Lapidus A."/>
            <person name="Bruce D."/>
            <person name="Goodwin L."/>
            <person name="Pitluck S."/>
            <person name="Peters L."/>
            <person name="Kyrpides N."/>
            <person name="Mavromatis K."/>
            <person name="Ivanova N."/>
            <person name="Ovchinnikova G."/>
            <person name="Pagani I."/>
            <person name="Daligault H."/>
            <person name="Detter J.C."/>
            <person name="Han C."/>
            <person name="Land M."/>
            <person name="Hauser L."/>
            <person name="Markowitz V."/>
            <person name="Cheng J.-F."/>
            <person name="Hugenholtz P."/>
            <person name="Woyke T."/>
            <person name="Wu D."/>
            <person name="Verbarg S."/>
            <person name="Frueling A."/>
            <person name="Brambilla E."/>
            <person name="Klenk H.-P."/>
            <person name="Eisen J.A."/>
        </authorList>
    </citation>
    <scope>NUCLEOTIDE SEQUENCE</scope>
    <source>
        <strain>DSM 1100</strain>
    </source>
</reference>
<accession>F4KZV7</accession>
<dbReference type="InterPro" id="IPR001466">
    <property type="entry name" value="Beta-lactam-related"/>
</dbReference>
<dbReference type="Proteomes" id="UP000008461">
    <property type="component" value="Chromosome"/>
</dbReference>
<dbReference type="RefSeq" id="WP_013766066.1">
    <property type="nucleotide sequence ID" value="NC_015510.1"/>
</dbReference>
<dbReference type="Pfam" id="PF00144">
    <property type="entry name" value="Beta-lactamase"/>
    <property type="match status" value="1"/>
</dbReference>
<dbReference type="InterPro" id="IPR012338">
    <property type="entry name" value="Beta-lactam/transpept-like"/>
</dbReference>
<dbReference type="PANTHER" id="PTHR46825">
    <property type="entry name" value="D-ALANYL-D-ALANINE-CARBOXYPEPTIDASE/ENDOPEPTIDASE AMPH"/>
    <property type="match status" value="1"/>
</dbReference>
<sequence>MKSISFTIYLLLATFTQSIAQSIDVAKIDQLLESKIKAGAPGLAVGIVKNDTIVYERYLGLANLQHQIPVEAQTRFNLASVAKQFTALCVLKLVLYNKLSLEADIRQYLPQMYPQLKTAIPLKTLLNHSSGVRDFYDLLSISGKPWWRQEGLDNEDALALLMKQKDLNFTPDTEHWYSNSNYTLLAEIVAKVSGMPFPKFAKQLFEDLGMPNTQFCTNYMQVIPFQALPYNDWGDGSWQQYPMMTNLYADGFLYTTLKDQLVFEQAIQKAVTQPNPLLSMSQKPIPNTRIQDYGYGLEISPINGYPAVHHSGSTGSYNAQTLRFPNEKLSIIVLSNNGNLWSGGIAREVATQILGHKKEEPTFATRPEQVQVASAPSDLVGQYRSSSNNIIRIQLREGYLFWQMDNNNPRKLIQEKGNLYHWDIDEDWKVAFNNQPDSTSTVVLYTKTEQPEVLKKLPPFAPSDAYLQACVGKYFSAELDLAFTIKLSPEKGLIFKREGVKYENNIEVVQKGELLASDYKMSLETEATGRVSAVRMTYNRVKNLRFEKVE</sequence>
<dbReference type="eggNOG" id="COG1680">
    <property type="taxonomic scope" value="Bacteria"/>
</dbReference>
<dbReference type="Gene3D" id="3.40.710.10">
    <property type="entry name" value="DD-peptidase/beta-lactamase superfamily"/>
    <property type="match status" value="1"/>
</dbReference>